<feature type="region of interest" description="Disordered" evidence="1">
    <location>
        <begin position="624"/>
        <end position="676"/>
    </location>
</feature>
<feature type="compositionally biased region" description="Pro residues" evidence="1">
    <location>
        <begin position="961"/>
        <end position="979"/>
    </location>
</feature>
<dbReference type="EMBL" id="CVQI01038050">
    <property type="protein sequence ID" value="CRK48896.1"/>
    <property type="molecule type" value="Genomic_DNA"/>
</dbReference>
<name>A0A0G4NRC3_VERLO</name>
<feature type="compositionally biased region" description="Basic and acidic residues" evidence="1">
    <location>
        <begin position="1422"/>
        <end position="1438"/>
    </location>
</feature>
<feature type="compositionally biased region" description="Polar residues" evidence="1">
    <location>
        <begin position="907"/>
        <end position="926"/>
    </location>
</feature>
<feature type="compositionally biased region" description="Basic and acidic residues" evidence="1">
    <location>
        <begin position="869"/>
        <end position="878"/>
    </location>
</feature>
<feature type="region of interest" description="Disordered" evidence="1">
    <location>
        <begin position="433"/>
        <end position="491"/>
    </location>
</feature>
<proteinExistence type="predicted"/>
<reference evidence="3" key="1">
    <citation type="submission" date="2015-05" db="EMBL/GenBank/DDBJ databases">
        <authorList>
            <person name="Fogelqvist Johan"/>
        </authorList>
    </citation>
    <scope>NUCLEOTIDE SEQUENCE [LARGE SCALE GENOMIC DNA]</scope>
</reference>
<dbReference type="Proteomes" id="UP000045706">
    <property type="component" value="Unassembled WGS sequence"/>
</dbReference>
<feature type="compositionally biased region" description="Basic and acidic residues" evidence="1">
    <location>
        <begin position="1500"/>
        <end position="1509"/>
    </location>
</feature>
<sequence length="1509" mass="163436">MSSQYQIFGDQFALAAETLNIGDAEYRSLKFDEVFAVIVVTDQVHLVDDEHQRLLALSSLEECHLLKLVEGALDVEECCGVARATLTEVTADVVFVELKVKGLAEADTNDFQVGVGLEHGHAVAINLAHGLDQHAALPSALVANKKMVMSNFFALDDLVDTKLLRPIDPAVIHIGRCHGHLFADGREIENRKRHELPELDFGPVLALQSSLEGTGTEIGNIGLARKPKPLVYRACPKGSALEARSPLPASGLRELPPSPPSTLPTKGELNIPLLRGFPGREILGAVTDEGRWAANFEKSKLPGWPHDLGLSDTIFHQHPLAKEMGLSIEHQALLGLIIPEEMTTRNKTYDYETGEENSDHESQALDQIQRTVSATAIRSLGKRVKSLTKMKSASKLSHSSSMATMAELLIDFPPPPPIPSDHRPGFLRAAKSASSLRSKQAAPSATTLRSKRSTGIDKSLISQPIQPREEPRLTRSETTLTGYQKSSSSLSLPPVNLLVSAASADLGALSRQHLSSPIMPQALGLKEFRAVKEVTYRLARPRLSPMEYARRFLIEQAKAAREGRDCNIVRPELTSFFTKDHERFILIPKIPASAMYLTPQTPSPQSPIQKPKLNLKPIAKPVVKGPRTRARNPGPSKLNIITSAVSDDEPEKEETQGAHEISVNPSKPDGRPQEELCTTQIPTPEKHSSLTDSLLRTLRPTSPTLSAGHHLSDQTHFVDITAVPAPLRLLGPKRNNPLPRDIQALSTAIHEDVSRDSDAASTRSNDSAVTILRNGKPIHLRNAAFSVEQPKERGTTVTSTMAEPERKGCNEGHQTEEGKSGNTDFPEEAIGQLAPDAGPMIPPVSSDMDRPTSLIIPPALQQYFDELTEKHKSSKDKAQSPTPSPKSRDITSVEESIVAKDVPISDQGKTASVATDVQSRSGQGKPSASASSSTSNTGAKPRKSKPTRPVRFPKINVADWGPPPTPPPNKPLPALPNRPPNRRFMASPSTPLPTVPHTGRPMAAVAPASSVSPVIPKQALVKSLSEAPLRQPSPRNQTQITDFFQSAGEVRVQRHRTKNQPISVDAKDVNMTEFEGPSPSSVVQGLQRRINELEDAAKVQVKERTGGGPTIQSLATPVKVQTNKSFEDEEEEEDSIMVVRVEDFTYRPPTANPAKTQPPMSILGGGIYSDPQPFRNMAVVNTCSAYDHRPQNGHQEITPKSQIPIRATPTLSFGPLDAKCSPPGLVEKQSIGQMRSVLPAPSLYQTSSSKNLAPGLAEIPRFLAESTGHIMPGNPSISSKKTQEATGRSDPFATSDTTPPHLQGKTTLRVAETAPKIPLRGQSAAARQGTAHQDSHGGKPSERSPALRSVKSYGPSALNSLPKPEASHEPAVGSAQLNTEAGRSAQVLSANKFRTSEKTKAATSKTTGEDEHVVAKKQVKMRLLEMKSLADFRSRRTGEGGTTASSSEHAAQDHARSSSGRNRIASAEASVRRDEDSVGSSSEEAQTRTHARSRRFFGMFRKDKRSDEK</sequence>
<feature type="region of interest" description="Disordered" evidence="1">
    <location>
        <begin position="1267"/>
        <end position="1509"/>
    </location>
</feature>
<feature type="compositionally biased region" description="Polar residues" evidence="1">
    <location>
        <begin position="476"/>
        <end position="485"/>
    </location>
</feature>
<organism evidence="2 3">
    <name type="scientific">Verticillium longisporum</name>
    <name type="common">Verticillium dahliae var. longisporum</name>
    <dbReference type="NCBI Taxonomy" id="100787"/>
    <lineage>
        <taxon>Eukaryota</taxon>
        <taxon>Fungi</taxon>
        <taxon>Dikarya</taxon>
        <taxon>Ascomycota</taxon>
        <taxon>Pezizomycotina</taxon>
        <taxon>Sordariomycetes</taxon>
        <taxon>Hypocreomycetidae</taxon>
        <taxon>Glomerellales</taxon>
        <taxon>Plectosphaerellaceae</taxon>
        <taxon>Verticillium</taxon>
    </lineage>
</organism>
<feature type="region of interest" description="Disordered" evidence="1">
    <location>
        <begin position="789"/>
        <end position="852"/>
    </location>
</feature>
<feature type="compositionally biased region" description="Low complexity" evidence="1">
    <location>
        <begin position="433"/>
        <end position="442"/>
    </location>
</feature>
<feature type="region of interest" description="Disordered" evidence="1">
    <location>
        <begin position="243"/>
        <end position="267"/>
    </location>
</feature>
<feature type="compositionally biased region" description="Polar residues" evidence="1">
    <location>
        <begin position="1375"/>
        <end position="1393"/>
    </location>
</feature>
<feature type="compositionally biased region" description="Polar residues" evidence="1">
    <location>
        <begin position="1275"/>
        <end position="1306"/>
    </location>
</feature>
<feature type="region of interest" description="Disordered" evidence="1">
    <location>
        <begin position="869"/>
        <end position="1001"/>
    </location>
</feature>
<gene>
    <name evidence="2" type="ORF">BN1723_008254</name>
</gene>
<evidence type="ECO:0000313" key="3">
    <source>
        <dbReference type="Proteomes" id="UP000045706"/>
    </source>
</evidence>
<protein>
    <submittedName>
        <fullName evidence="2">Uncharacterized protein</fullName>
    </submittedName>
</protein>
<feature type="compositionally biased region" description="Basic and acidic residues" evidence="1">
    <location>
        <begin position="1333"/>
        <end position="1342"/>
    </location>
</feature>
<evidence type="ECO:0000313" key="2">
    <source>
        <dbReference type="EMBL" id="CRK48896.1"/>
    </source>
</evidence>
<evidence type="ECO:0000256" key="1">
    <source>
        <dbReference type="SAM" id="MobiDB-lite"/>
    </source>
</evidence>
<accession>A0A0G4NRC3</accession>
<feature type="compositionally biased region" description="Basic and acidic residues" evidence="1">
    <location>
        <begin position="803"/>
        <end position="819"/>
    </location>
</feature>